<dbReference type="EMBL" id="AQQV01000001">
    <property type="protein sequence ID" value="ORE89269.1"/>
    <property type="molecule type" value="Genomic_DNA"/>
</dbReference>
<gene>
    <name evidence="1" type="ORF">ATO7_05300</name>
</gene>
<reference evidence="1 2" key="1">
    <citation type="submission" date="2013-04" db="EMBL/GenBank/DDBJ databases">
        <title>Oceanococcus atlanticus 22II-S10r2 Genome Sequencing.</title>
        <authorList>
            <person name="Lai Q."/>
            <person name="Li G."/>
            <person name="Shao Z."/>
        </authorList>
    </citation>
    <scope>NUCLEOTIDE SEQUENCE [LARGE SCALE GENOMIC DNA]</scope>
    <source>
        <strain evidence="1 2">22II-S10r2</strain>
    </source>
</reference>
<evidence type="ECO:0000313" key="2">
    <source>
        <dbReference type="Proteomes" id="UP000192342"/>
    </source>
</evidence>
<sequence>MLVASFGRSKMSKIGCLTGLRLYVRVALSEARHNLDLLAWCWEPYFWGSWDSAPGFFFPIPGQRLEVSTPSS</sequence>
<proteinExistence type="predicted"/>
<dbReference type="STRING" id="1317117.ATO7_05300"/>
<protein>
    <submittedName>
        <fullName evidence="1">Uncharacterized protein</fullName>
    </submittedName>
</protein>
<accession>A0A1Y1SJ96</accession>
<comment type="caution">
    <text evidence="1">The sequence shown here is derived from an EMBL/GenBank/DDBJ whole genome shotgun (WGS) entry which is preliminary data.</text>
</comment>
<name>A0A1Y1SJ96_9GAMM</name>
<dbReference type="Proteomes" id="UP000192342">
    <property type="component" value="Unassembled WGS sequence"/>
</dbReference>
<evidence type="ECO:0000313" key="1">
    <source>
        <dbReference type="EMBL" id="ORE89269.1"/>
    </source>
</evidence>
<dbReference type="AlphaFoldDB" id="A0A1Y1SJ96"/>
<organism evidence="1 2">
    <name type="scientific">Oceanococcus atlanticus</name>
    <dbReference type="NCBI Taxonomy" id="1317117"/>
    <lineage>
        <taxon>Bacteria</taxon>
        <taxon>Pseudomonadati</taxon>
        <taxon>Pseudomonadota</taxon>
        <taxon>Gammaproteobacteria</taxon>
        <taxon>Chromatiales</taxon>
        <taxon>Oceanococcaceae</taxon>
        <taxon>Oceanococcus</taxon>
    </lineage>
</organism>
<keyword evidence="2" id="KW-1185">Reference proteome</keyword>